<evidence type="ECO:0000313" key="2">
    <source>
        <dbReference type="EMBL" id="GIL39694.1"/>
    </source>
</evidence>
<proteinExistence type="predicted"/>
<feature type="domain" description="Peptidase M24" evidence="1">
    <location>
        <begin position="13"/>
        <end position="180"/>
    </location>
</feature>
<dbReference type="RefSeq" id="WP_420242799.1">
    <property type="nucleotide sequence ID" value="NZ_BOPV01000001.1"/>
</dbReference>
<accession>A0A8S8XAB4</accession>
<dbReference type="Gene3D" id="3.90.230.10">
    <property type="entry name" value="Creatinase/methionine aminopeptidase superfamily"/>
    <property type="match status" value="1"/>
</dbReference>
<gene>
    <name evidence="2" type="ORF">TMPK1_19310</name>
</gene>
<dbReference type="SUPFAM" id="SSF55920">
    <property type="entry name" value="Creatinase/aminopeptidase"/>
    <property type="match status" value="1"/>
</dbReference>
<evidence type="ECO:0000313" key="3">
    <source>
        <dbReference type="Proteomes" id="UP000681075"/>
    </source>
</evidence>
<dbReference type="InterPro" id="IPR000994">
    <property type="entry name" value="Pept_M24"/>
</dbReference>
<dbReference type="Pfam" id="PF00557">
    <property type="entry name" value="Peptidase_M24"/>
    <property type="match status" value="1"/>
</dbReference>
<reference evidence="2" key="1">
    <citation type="submission" date="2021-02" db="EMBL/GenBank/DDBJ databases">
        <title>Genome sequence of Rhodospirillales sp. strain TMPK1 isolated from soil.</title>
        <authorList>
            <person name="Nakai R."/>
            <person name="Kusada H."/>
            <person name="Tamaki H."/>
        </authorList>
    </citation>
    <scope>NUCLEOTIDE SEQUENCE</scope>
    <source>
        <strain evidence="2">TMPK1</strain>
    </source>
</reference>
<keyword evidence="2" id="KW-0378">Hydrolase</keyword>
<keyword evidence="2" id="KW-0031">Aminopeptidase</keyword>
<dbReference type="PANTHER" id="PTHR46112">
    <property type="entry name" value="AMINOPEPTIDASE"/>
    <property type="match status" value="1"/>
</dbReference>
<protein>
    <submittedName>
        <fullName evidence="2">Aminopeptidase</fullName>
    </submittedName>
</protein>
<name>A0A8S8XAB4_9PROT</name>
<keyword evidence="3" id="KW-1185">Reference proteome</keyword>
<dbReference type="CDD" id="cd01066">
    <property type="entry name" value="APP_MetAP"/>
    <property type="match status" value="1"/>
</dbReference>
<organism evidence="2 3">
    <name type="scientific">Roseiterribacter gracilis</name>
    <dbReference type="NCBI Taxonomy" id="2812848"/>
    <lineage>
        <taxon>Bacteria</taxon>
        <taxon>Pseudomonadati</taxon>
        <taxon>Pseudomonadota</taxon>
        <taxon>Alphaproteobacteria</taxon>
        <taxon>Rhodospirillales</taxon>
        <taxon>Roseiterribacteraceae</taxon>
        <taxon>Roseiterribacter</taxon>
    </lineage>
</organism>
<dbReference type="InterPro" id="IPR050659">
    <property type="entry name" value="Peptidase_M24B"/>
</dbReference>
<dbReference type="EMBL" id="BOPV01000001">
    <property type="protein sequence ID" value="GIL39694.1"/>
    <property type="molecule type" value="Genomic_DNA"/>
</dbReference>
<comment type="caution">
    <text evidence="2">The sequence shown here is derived from an EMBL/GenBank/DDBJ whole genome shotgun (WGS) entry which is preliminary data.</text>
</comment>
<evidence type="ECO:0000259" key="1">
    <source>
        <dbReference type="Pfam" id="PF00557"/>
    </source>
</evidence>
<dbReference type="GO" id="GO:0004177">
    <property type="term" value="F:aminopeptidase activity"/>
    <property type="evidence" value="ECO:0007669"/>
    <property type="project" value="UniProtKB-KW"/>
</dbReference>
<dbReference type="InterPro" id="IPR036005">
    <property type="entry name" value="Creatinase/aminopeptidase-like"/>
</dbReference>
<dbReference type="Proteomes" id="UP000681075">
    <property type="component" value="Unassembled WGS sequence"/>
</dbReference>
<sequence>MSALTLDVDPAAALQEARRIGLALFDDIERDLVRPGITESELSREIHDLARSAYGIKLHWHKRVVRAGVNTLLPYAHEPPDRVIEEDDILFVDLGPVLAAWEADLGRTYVLGDDSRKHQLRIDLPRVYAAIEHLFRAEPDLTGAALFDFAVAMSRDLGWGFGGEIAGHLIGEFPHKKIPAELRHSYVAPGNDLPMRAPDVRGLARHWIAEVHLVDEARQFGGFYEDLLQA</sequence>
<keyword evidence="2" id="KW-0645">Protease</keyword>
<dbReference type="AlphaFoldDB" id="A0A8S8XAB4"/>
<dbReference type="PANTHER" id="PTHR46112:SF2">
    <property type="entry name" value="XAA-PRO AMINOPEPTIDASE P-RELATED"/>
    <property type="match status" value="1"/>
</dbReference>